<keyword evidence="10" id="KW-1185">Reference proteome</keyword>
<dbReference type="GO" id="GO:0070180">
    <property type="term" value="F:large ribosomal subunit rRNA binding"/>
    <property type="evidence" value="ECO:0007669"/>
    <property type="project" value="TreeGrafter"/>
</dbReference>
<dbReference type="PROSITE" id="PS00049">
    <property type="entry name" value="RIBOSOMAL_L14"/>
    <property type="match status" value="1"/>
</dbReference>
<comment type="subcellular location">
    <subcellularLocation>
        <location evidence="1 6">Nucleus</location>
    </subcellularLocation>
</comment>
<dbReference type="InterPro" id="IPR010402">
    <property type="entry name" value="CCT_domain"/>
</dbReference>
<dbReference type="PANTHER" id="PTHR11761">
    <property type="entry name" value="50S/60S RIBOSOMAL PROTEIN L14/L23"/>
    <property type="match status" value="1"/>
</dbReference>
<dbReference type="InterPro" id="IPR019972">
    <property type="entry name" value="Ribosomal_uL14_CS"/>
</dbReference>
<keyword evidence="5 7" id="KW-0687">Ribonucleoprotein</keyword>
<evidence type="ECO:0000256" key="1">
    <source>
        <dbReference type="ARBA" id="ARBA00004123"/>
    </source>
</evidence>
<protein>
    <submittedName>
        <fullName evidence="9">Ribosomal protein L14p/L23e family protein</fullName>
    </submittedName>
</protein>
<dbReference type="GO" id="GO:0006412">
    <property type="term" value="P:translation"/>
    <property type="evidence" value="ECO:0007669"/>
    <property type="project" value="InterPro"/>
</dbReference>
<organism evidence="9 10">
    <name type="scientific">Actinidia rufa</name>
    <dbReference type="NCBI Taxonomy" id="165716"/>
    <lineage>
        <taxon>Eukaryota</taxon>
        <taxon>Viridiplantae</taxon>
        <taxon>Streptophyta</taxon>
        <taxon>Embryophyta</taxon>
        <taxon>Tracheophyta</taxon>
        <taxon>Spermatophyta</taxon>
        <taxon>Magnoliopsida</taxon>
        <taxon>eudicotyledons</taxon>
        <taxon>Gunneridae</taxon>
        <taxon>Pentapetalae</taxon>
        <taxon>asterids</taxon>
        <taxon>Ericales</taxon>
        <taxon>Actinidiaceae</taxon>
        <taxon>Actinidia</taxon>
    </lineage>
</organism>
<name>A0A7J0GIS4_9ERIC</name>
<reference evidence="9 10" key="1">
    <citation type="submission" date="2019-07" db="EMBL/GenBank/DDBJ databases">
        <title>De Novo Assembly of kiwifruit Actinidia rufa.</title>
        <authorList>
            <person name="Sugita-Konishi S."/>
            <person name="Sato K."/>
            <person name="Mori E."/>
            <person name="Abe Y."/>
            <person name="Kisaki G."/>
            <person name="Hamano K."/>
            <person name="Suezawa K."/>
            <person name="Otani M."/>
            <person name="Fukuda T."/>
            <person name="Manabe T."/>
            <person name="Gomi K."/>
            <person name="Tabuchi M."/>
            <person name="Akimitsu K."/>
            <person name="Kataoka I."/>
        </authorList>
    </citation>
    <scope>NUCLEOTIDE SEQUENCE [LARGE SCALE GENOMIC DNA]</scope>
    <source>
        <strain evidence="10">cv. Fuchu</strain>
    </source>
</reference>
<dbReference type="Pfam" id="PF00238">
    <property type="entry name" value="Ribosomal_L14"/>
    <property type="match status" value="1"/>
</dbReference>
<dbReference type="PROSITE" id="PS51017">
    <property type="entry name" value="CCT"/>
    <property type="match status" value="1"/>
</dbReference>
<dbReference type="OrthoDB" id="153872at2759"/>
<gene>
    <name evidence="9" type="ORF">Acr_22g0001140</name>
</gene>
<evidence type="ECO:0000256" key="4">
    <source>
        <dbReference type="ARBA" id="ARBA00023242"/>
    </source>
</evidence>
<sequence length="522" mass="57367">MQNNFHDLITLFVSQDDIPSPQSGEIFELCDPDLFQEALQNSEVNSNPNCSYEENISNSYTTNLSFAPNQNHLPNTNLETYATKTTTPITTTANINNSNFSTIFDTTEEIENDISTSIDFSQPTQFSIPQFPIHQQDQFDLSSFQPQVPLTNPNVVVNGLSHFPPLPSVFEDDCLSSLISSYSNSSPSCSFLKPPTKPYLPSNLGTALSADNSGIFNGNLFMGNEFQPQELEFQGDNGGTFCPDQHLPRIYNSSELQGLSNESQVGVHVMNGGGGSSATPLATEVPSLEDSAFKAAKLSAEERKEKIHRYMKKRSERNFSKKIKYACRKTLADSRPRVRGRFAKNDELVEMTRGACSNHEEDTDEDVVVKEEEEMVDSSDIFSHISGRGGSAGNKFRMSLGLPVAATVNCADNTGAKNLYIISVKGIKGRLNRLPSACVGDMVMATVKKGKPDLRKKVMPAVIVRQRKPWRRKDGVFMYFEDNAGVIVNPKGEMKGSAITGPIGKECADLWPRIASAANAIV</sequence>
<evidence type="ECO:0000259" key="8">
    <source>
        <dbReference type="PROSITE" id="PS51017"/>
    </source>
</evidence>
<dbReference type="InterPro" id="IPR000218">
    <property type="entry name" value="Ribosomal_uL14"/>
</dbReference>
<dbReference type="Proteomes" id="UP000585474">
    <property type="component" value="Unassembled WGS sequence"/>
</dbReference>
<dbReference type="NCBIfam" id="NF006344">
    <property type="entry name" value="PRK08571.1"/>
    <property type="match status" value="1"/>
</dbReference>
<keyword evidence="4 6" id="KW-0539">Nucleus</keyword>
<accession>A0A7J0GIS4</accession>
<dbReference type="SMART" id="SM01374">
    <property type="entry name" value="Ribosomal_L14"/>
    <property type="match status" value="1"/>
</dbReference>
<dbReference type="PANTHER" id="PTHR11761:SF8">
    <property type="entry name" value="LARGE RIBOSOMAL SUBUNIT PROTEIN UL14"/>
    <property type="match status" value="1"/>
</dbReference>
<evidence type="ECO:0000256" key="3">
    <source>
        <dbReference type="ARBA" id="ARBA00022980"/>
    </source>
</evidence>
<evidence type="ECO:0000256" key="6">
    <source>
        <dbReference type="PROSITE-ProRule" id="PRU00357"/>
    </source>
</evidence>
<evidence type="ECO:0000256" key="5">
    <source>
        <dbReference type="ARBA" id="ARBA00023274"/>
    </source>
</evidence>
<evidence type="ECO:0000256" key="7">
    <source>
        <dbReference type="RuleBase" id="RU003949"/>
    </source>
</evidence>
<dbReference type="GO" id="GO:0003735">
    <property type="term" value="F:structural constituent of ribosome"/>
    <property type="evidence" value="ECO:0007669"/>
    <property type="project" value="InterPro"/>
</dbReference>
<feature type="domain" description="CCT" evidence="8">
    <location>
        <begin position="303"/>
        <end position="345"/>
    </location>
</feature>
<dbReference type="Pfam" id="PF06203">
    <property type="entry name" value="CCT"/>
    <property type="match status" value="1"/>
</dbReference>
<dbReference type="SUPFAM" id="SSF50193">
    <property type="entry name" value="Ribosomal protein L14"/>
    <property type="match status" value="1"/>
</dbReference>
<dbReference type="InterPro" id="IPR036853">
    <property type="entry name" value="Ribosomal_uL14_sf"/>
</dbReference>
<dbReference type="Gene3D" id="2.40.150.20">
    <property type="entry name" value="Ribosomal protein L14"/>
    <property type="match status" value="1"/>
</dbReference>
<dbReference type="GO" id="GO:0022625">
    <property type="term" value="C:cytosolic large ribosomal subunit"/>
    <property type="evidence" value="ECO:0007669"/>
    <property type="project" value="TreeGrafter"/>
</dbReference>
<comment type="similarity">
    <text evidence="2 7">Belongs to the universal ribosomal protein uL14 family.</text>
</comment>
<evidence type="ECO:0000256" key="2">
    <source>
        <dbReference type="ARBA" id="ARBA00010745"/>
    </source>
</evidence>
<dbReference type="EMBL" id="BJWL01000022">
    <property type="protein sequence ID" value="GFZ10716.1"/>
    <property type="molecule type" value="Genomic_DNA"/>
</dbReference>
<evidence type="ECO:0000313" key="10">
    <source>
        <dbReference type="Proteomes" id="UP000585474"/>
    </source>
</evidence>
<dbReference type="FunFam" id="2.40.150.20:FF:000003">
    <property type="entry name" value="60S ribosomal protein L23"/>
    <property type="match status" value="1"/>
</dbReference>
<dbReference type="AlphaFoldDB" id="A0A7J0GIS4"/>
<comment type="caution">
    <text evidence="9">The sequence shown here is derived from an EMBL/GenBank/DDBJ whole genome shotgun (WGS) entry which is preliminary data.</text>
</comment>
<dbReference type="HAMAP" id="MF_01367">
    <property type="entry name" value="Ribosomal_uL14"/>
    <property type="match status" value="1"/>
</dbReference>
<proteinExistence type="inferred from homology"/>
<dbReference type="CDD" id="cd00337">
    <property type="entry name" value="Ribosomal_uL14"/>
    <property type="match status" value="1"/>
</dbReference>
<keyword evidence="3 7" id="KW-0689">Ribosomal protein</keyword>
<evidence type="ECO:0000313" key="9">
    <source>
        <dbReference type="EMBL" id="GFZ10716.1"/>
    </source>
</evidence>
<dbReference type="GO" id="GO:0005634">
    <property type="term" value="C:nucleus"/>
    <property type="evidence" value="ECO:0007669"/>
    <property type="project" value="UniProtKB-SubCell"/>
</dbReference>